<dbReference type="AlphaFoldDB" id="A0A5C6UTN7"/>
<dbReference type="PANTHER" id="PTHR43298">
    <property type="entry name" value="MULTIDRUG RESISTANCE PROTEIN NORM-RELATED"/>
    <property type="match status" value="1"/>
</dbReference>
<organism evidence="11 12">
    <name type="scientific">Luteibaculum oceani</name>
    <dbReference type="NCBI Taxonomy" id="1294296"/>
    <lineage>
        <taxon>Bacteria</taxon>
        <taxon>Pseudomonadati</taxon>
        <taxon>Bacteroidota</taxon>
        <taxon>Flavobacteriia</taxon>
        <taxon>Flavobacteriales</taxon>
        <taxon>Luteibaculaceae</taxon>
        <taxon>Luteibaculum</taxon>
    </lineage>
</organism>
<feature type="transmembrane region" description="Helical" evidence="10">
    <location>
        <begin position="213"/>
        <end position="233"/>
    </location>
</feature>
<evidence type="ECO:0000256" key="1">
    <source>
        <dbReference type="ARBA" id="ARBA00004651"/>
    </source>
</evidence>
<feature type="transmembrane region" description="Helical" evidence="10">
    <location>
        <begin position="338"/>
        <end position="355"/>
    </location>
</feature>
<protein>
    <recommendedName>
        <fullName evidence="9">Multidrug-efflux transporter</fullName>
    </recommendedName>
</protein>
<keyword evidence="6 10" id="KW-1133">Transmembrane helix</keyword>
<evidence type="ECO:0000256" key="6">
    <source>
        <dbReference type="ARBA" id="ARBA00022989"/>
    </source>
</evidence>
<name>A0A5C6UTN7_9FLAO</name>
<dbReference type="Pfam" id="PF01554">
    <property type="entry name" value="MatE"/>
    <property type="match status" value="2"/>
</dbReference>
<reference evidence="11 12" key="1">
    <citation type="submission" date="2019-08" db="EMBL/GenBank/DDBJ databases">
        <title>Genome of Luteibaculum oceani JCM 18817.</title>
        <authorList>
            <person name="Bowman J.P."/>
        </authorList>
    </citation>
    <scope>NUCLEOTIDE SEQUENCE [LARGE SCALE GENOMIC DNA]</scope>
    <source>
        <strain evidence="11 12">JCM 18817</strain>
    </source>
</reference>
<feature type="transmembrane region" description="Helical" evidence="10">
    <location>
        <begin position="31"/>
        <end position="55"/>
    </location>
</feature>
<evidence type="ECO:0000256" key="2">
    <source>
        <dbReference type="ARBA" id="ARBA00022448"/>
    </source>
</evidence>
<proteinExistence type="predicted"/>
<feature type="transmembrane region" description="Helical" evidence="10">
    <location>
        <begin position="434"/>
        <end position="454"/>
    </location>
</feature>
<dbReference type="PIRSF" id="PIRSF006603">
    <property type="entry name" value="DinF"/>
    <property type="match status" value="1"/>
</dbReference>
<evidence type="ECO:0000313" key="11">
    <source>
        <dbReference type="EMBL" id="TXC75606.1"/>
    </source>
</evidence>
<keyword evidence="7" id="KW-0406">Ion transport</keyword>
<dbReference type="OrthoDB" id="9776324at2"/>
<feature type="transmembrane region" description="Helical" evidence="10">
    <location>
        <begin position="106"/>
        <end position="130"/>
    </location>
</feature>
<dbReference type="NCBIfam" id="TIGR00797">
    <property type="entry name" value="matE"/>
    <property type="match status" value="1"/>
</dbReference>
<sequence>MASRKNIWKALKDAIKGSEVDYTKIDLKKAIFLLAVPMILELVMESTFAVVDIYFVGKLGAEAVATVGLTETYLFLLYSVAMGLSMGVTAIIARRVGEKRQSEAGIAANQAIIIGLLCSIPFAIAGLFFSKELLALMGASQWTLNQGYTYAQWMLGGNVVIMLLFVINAIFRGAGDAAIAMRVLWLSNGLNIILDPVLIFGLGPIPAFGIEGAAIATNLGRGIGVLFQLYVLFKGSKHLKPRLDQLKWKSSVALNILKTSIGGIGQMIISMTSWIFLMRILADVGEAAVAGATISIRLMMFTLMPAWGLSNAAATLVGQNLGAKQPDRAETTVWKIGYYNMGFLILVSIVFYFFRENLIGIFTTDTEVIRIGSEWLKILSYSYFIYGWWMVAVQAFNGAGDTKTPTKINVVFFWLIQIPLAYLLAIYFDWKSSGVFWAVFFSEAGVGLFTLWLFSKGKWKSTSV</sequence>
<keyword evidence="2" id="KW-0813">Transport</keyword>
<feature type="transmembrane region" description="Helical" evidence="10">
    <location>
        <begin position="296"/>
        <end position="317"/>
    </location>
</feature>
<dbReference type="Proteomes" id="UP000321168">
    <property type="component" value="Unassembled WGS sequence"/>
</dbReference>
<keyword evidence="4" id="KW-1003">Cell membrane</keyword>
<dbReference type="InterPro" id="IPR048279">
    <property type="entry name" value="MdtK-like"/>
</dbReference>
<evidence type="ECO:0000256" key="8">
    <source>
        <dbReference type="ARBA" id="ARBA00023136"/>
    </source>
</evidence>
<evidence type="ECO:0000256" key="10">
    <source>
        <dbReference type="SAM" id="Phobius"/>
    </source>
</evidence>
<keyword evidence="5 10" id="KW-0812">Transmembrane</keyword>
<feature type="transmembrane region" description="Helical" evidence="10">
    <location>
        <begin position="150"/>
        <end position="171"/>
    </location>
</feature>
<dbReference type="GO" id="GO:0005886">
    <property type="term" value="C:plasma membrane"/>
    <property type="evidence" value="ECO:0007669"/>
    <property type="project" value="UniProtKB-SubCell"/>
</dbReference>
<dbReference type="GO" id="GO:0015297">
    <property type="term" value="F:antiporter activity"/>
    <property type="evidence" value="ECO:0007669"/>
    <property type="project" value="UniProtKB-KW"/>
</dbReference>
<dbReference type="CDD" id="cd13139">
    <property type="entry name" value="MATE_like_14"/>
    <property type="match status" value="1"/>
</dbReference>
<dbReference type="GO" id="GO:0006811">
    <property type="term" value="P:monoatomic ion transport"/>
    <property type="evidence" value="ECO:0007669"/>
    <property type="project" value="UniProtKB-KW"/>
</dbReference>
<keyword evidence="8 10" id="KW-0472">Membrane</keyword>
<evidence type="ECO:0000313" key="12">
    <source>
        <dbReference type="Proteomes" id="UP000321168"/>
    </source>
</evidence>
<dbReference type="RefSeq" id="WP_147015378.1">
    <property type="nucleotide sequence ID" value="NZ_VORB01000012.1"/>
</dbReference>
<feature type="transmembrane region" description="Helical" evidence="10">
    <location>
        <begin position="408"/>
        <end position="428"/>
    </location>
</feature>
<comment type="caution">
    <text evidence="11">The sequence shown here is derived from an EMBL/GenBank/DDBJ whole genome shotgun (WGS) entry which is preliminary data.</text>
</comment>
<dbReference type="PANTHER" id="PTHR43298:SF2">
    <property type="entry name" value="FMN_FAD EXPORTER YEEO-RELATED"/>
    <property type="match status" value="1"/>
</dbReference>
<dbReference type="EMBL" id="VORB01000012">
    <property type="protein sequence ID" value="TXC75606.1"/>
    <property type="molecule type" value="Genomic_DNA"/>
</dbReference>
<feature type="transmembrane region" description="Helical" evidence="10">
    <location>
        <begin position="183"/>
        <end position="207"/>
    </location>
</feature>
<dbReference type="InterPro" id="IPR002528">
    <property type="entry name" value="MATE_fam"/>
</dbReference>
<gene>
    <name evidence="11" type="ORF">FRX97_11535</name>
</gene>
<accession>A0A5C6UTN7</accession>
<feature type="transmembrane region" description="Helical" evidence="10">
    <location>
        <begin position="75"/>
        <end position="94"/>
    </location>
</feature>
<feature type="transmembrane region" description="Helical" evidence="10">
    <location>
        <begin position="375"/>
        <end position="396"/>
    </location>
</feature>
<comment type="subcellular location">
    <subcellularLocation>
        <location evidence="1">Cell membrane</location>
        <topology evidence="1">Multi-pass membrane protein</topology>
    </subcellularLocation>
</comment>
<evidence type="ECO:0000256" key="5">
    <source>
        <dbReference type="ARBA" id="ARBA00022692"/>
    </source>
</evidence>
<evidence type="ECO:0000256" key="7">
    <source>
        <dbReference type="ARBA" id="ARBA00023065"/>
    </source>
</evidence>
<dbReference type="GO" id="GO:0042910">
    <property type="term" value="F:xenobiotic transmembrane transporter activity"/>
    <property type="evidence" value="ECO:0007669"/>
    <property type="project" value="InterPro"/>
</dbReference>
<dbReference type="InterPro" id="IPR050222">
    <property type="entry name" value="MATE_MdtK"/>
</dbReference>
<keyword evidence="3" id="KW-0050">Antiport</keyword>
<evidence type="ECO:0000256" key="3">
    <source>
        <dbReference type="ARBA" id="ARBA00022449"/>
    </source>
</evidence>
<keyword evidence="12" id="KW-1185">Reference proteome</keyword>
<evidence type="ECO:0000256" key="9">
    <source>
        <dbReference type="ARBA" id="ARBA00031636"/>
    </source>
</evidence>
<feature type="transmembrane region" description="Helical" evidence="10">
    <location>
        <begin position="254"/>
        <end position="276"/>
    </location>
</feature>
<evidence type="ECO:0000256" key="4">
    <source>
        <dbReference type="ARBA" id="ARBA00022475"/>
    </source>
</evidence>